<dbReference type="PROSITE" id="PS52016">
    <property type="entry name" value="TONB_DEPENDENT_REC_3"/>
    <property type="match status" value="1"/>
</dbReference>
<dbReference type="Pfam" id="PF07715">
    <property type="entry name" value="Plug"/>
    <property type="match status" value="1"/>
</dbReference>
<evidence type="ECO:0000256" key="6">
    <source>
        <dbReference type="ARBA" id="ARBA00023136"/>
    </source>
</evidence>
<evidence type="ECO:0000313" key="14">
    <source>
        <dbReference type="Proteomes" id="UP000033203"/>
    </source>
</evidence>
<dbReference type="InterPro" id="IPR000531">
    <property type="entry name" value="Beta-barrel_TonB"/>
</dbReference>
<organism evidence="13 14">
    <name type="scientific">Sphingomonas melonis</name>
    <dbReference type="NCBI Taxonomy" id="152682"/>
    <lineage>
        <taxon>Bacteria</taxon>
        <taxon>Pseudomonadati</taxon>
        <taxon>Pseudomonadota</taxon>
        <taxon>Alphaproteobacteria</taxon>
        <taxon>Sphingomonadales</taxon>
        <taxon>Sphingomonadaceae</taxon>
        <taxon>Sphingomonas</taxon>
    </lineage>
</organism>
<evidence type="ECO:0000256" key="9">
    <source>
        <dbReference type="RuleBase" id="RU003357"/>
    </source>
</evidence>
<evidence type="ECO:0000259" key="12">
    <source>
        <dbReference type="Pfam" id="PF07715"/>
    </source>
</evidence>
<dbReference type="InterPro" id="IPR036942">
    <property type="entry name" value="Beta-barrel_TonB_sf"/>
</dbReference>
<feature type="signal peptide" evidence="10">
    <location>
        <begin position="1"/>
        <end position="21"/>
    </location>
</feature>
<dbReference type="GO" id="GO:0015344">
    <property type="term" value="F:siderophore uptake transmembrane transporter activity"/>
    <property type="evidence" value="ECO:0007669"/>
    <property type="project" value="TreeGrafter"/>
</dbReference>
<sequence>MRSFLFLGAASAALFPACALAQTAAPATQSADTGRDIIVTASPIQHDRDDTPAISAKVDAEDILKAGGASISDALAKVPGIAATGFATGASRPIIRGMDATRVRILEDGLSSSDVSDIGPDHGMPIDPLSARSIEVVRGAGTLRYGSQAIGGVVNVLNDRVPMHLSDRPFSGEVNGTYGTVSNLYQGAALVDATVGDLALHADGFGRHEGNYDTPLGVQQNSFFKGFGGSVGGSYFFGSNKDSHVGAAITQYDAQYGIPSDTTYIDMRQTKVMTRSSFALGSGLLKSLSLDGSYANYSHDEKEPDGTIDTTFRNKEYNARAELLTNRIGFIDNTALGVEYQHRNFSAVGDDSSYLFPATMESIAGYVFTDTKIAGPLHVEASGRIEQVHLTGTPASNVAAAPRYTPLSGAIGALYTVSPAVKLGVTFSSTGRAPALTELFARGGHDGPNTFETGDPRLKIERANSLEGTLRIRSGKFRFDGSVYSSWFKNYIYGDLTGLYCTDDGACQATQDDDHDLRELNYRQQGAHFRGFEGEASYDLVHTSHGVYRFNVLADYTRATLDDGNNVPRIPPYRIGGGLNWTGDRLDAGFNLIYAGKQDKAGVFDTPTPGYVALDGQLAVRPFASHPNMEIALVGQNLTNDTQRLSTALNKDLVVMPGRRLMATLRIATN</sequence>
<dbReference type="EMBL" id="JXTP01000035">
    <property type="protein sequence ID" value="KIU28146.1"/>
    <property type="molecule type" value="Genomic_DNA"/>
</dbReference>
<dbReference type="SUPFAM" id="SSF56935">
    <property type="entry name" value="Porins"/>
    <property type="match status" value="1"/>
</dbReference>
<feature type="chain" id="PRO_5002233728" evidence="10">
    <location>
        <begin position="22"/>
        <end position="670"/>
    </location>
</feature>
<gene>
    <name evidence="13" type="ORF">SR41_08810</name>
</gene>
<protein>
    <submittedName>
        <fullName evidence="13">TonB-dependent receptor</fullName>
    </submittedName>
</protein>
<keyword evidence="6 8" id="KW-0472">Membrane</keyword>
<keyword evidence="5 9" id="KW-0798">TonB box</keyword>
<evidence type="ECO:0000256" key="8">
    <source>
        <dbReference type="PROSITE-ProRule" id="PRU01360"/>
    </source>
</evidence>
<dbReference type="Pfam" id="PF00593">
    <property type="entry name" value="TonB_dep_Rec_b-barrel"/>
    <property type="match status" value="1"/>
</dbReference>
<evidence type="ECO:0000313" key="13">
    <source>
        <dbReference type="EMBL" id="KIU28146.1"/>
    </source>
</evidence>
<dbReference type="Gene3D" id="2.170.130.10">
    <property type="entry name" value="TonB-dependent receptor, plug domain"/>
    <property type="match status" value="1"/>
</dbReference>
<keyword evidence="10" id="KW-0732">Signal</keyword>
<proteinExistence type="inferred from homology"/>
<dbReference type="InterPro" id="IPR037066">
    <property type="entry name" value="Plug_dom_sf"/>
</dbReference>
<dbReference type="InterPro" id="IPR039426">
    <property type="entry name" value="TonB-dep_rcpt-like"/>
</dbReference>
<evidence type="ECO:0000256" key="2">
    <source>
        <dbReference type="ARBA" id="ARBA00022448"/>
    </source>
</evidence>
<name>A0A0D1MKY1_9SPHN</name>
<comment type="subcellular location">
    <subcellularLocation>
        <location evidence="1 8">Cell outer membrane</location>
        <topology evidence="1 8">Multi-pass membrane protein</topology>
    </subcellularLocation>
</comment>
<dbReference type="PANTHER" id="PTHR30069">
    <property type="entry name" value="TONB-DEPENDENT OUTER MEMBRANE RECEPTOR"/>
    <property type="match status" value="1"/>
</dbReference>
<evidence type="ECO:0000256" key="1">
    <source>
        <dbReference type="ARBA" id="ARBA00004571"/>
    </source>
</evidence>
<keyword evidence="4 8" id="KW-0812">Transmembrane</keyword>
<keyword evidence="3 8" id="KW-1134">Transmembrane beta strand</keyword>
<reference evidence="13 14" key="1">
    <citation type="submission" date="2015-01" db="EMBL/GenBank/DDBJ databases">
        <title>Genome of Sphingomonas taxi strain 30a.</title>
        <authorList>
            <person name="Eevers N."/>
            <person name="Van Hamme J."/>
            <person name="Bottos E."/>
            <person name="Weyens N."/>
            <person name="Vangronsveld J."/>
        </authorList>
    </citation>
    <scope>NUCLEOTIDE SEQUENCE [LARGE SCALE GENOMIC DNA]</scope>
    <source>
        <strain evidence="13 14">30a</strain>
    </source>
</reference>
<comment type="caution">
    <text evidence="13">The sequence shown here is derived from an EMBL/GenBank/DDBJ whole genome shotgun (WGS) entry which is preliminary data.</text>
</comment>
<dbReference type="GO" id="GO:0044718">
    <property type="term" value="P:siderophore transmembrane transport"/>
    <property type="evidence" value="ECO:0007669"/>
    <property type="project" value="TreeGrafter"/>
</dbReference>
<feature type="domain" description="TonB-dependent receptor-like beta-barrel" evidence="11">
    <location>
        <begin position="213"/>
        <end position="638"/>
    </location>
</feature>
<evidence type="ECO:0000256" key="3">
    <source>
        <dbReference type="ARBA" id="ARBA00022452"/>
    </source>
</evidence>
<dbReference type="Proteomes" id="UP000033203">
    <property type="component" value="Unassembled WGS sequence"/>
</dbReference>
<keyword evidence="2 8" id="KW-0813">Transport</keyword>
<evidence type="ECO:0000256" key="10">
    <source>
        <dbReference type="SAM" id="SignalP"/>
    </source>
</evidence>
<evidence type="ECO:0000256" key="4">
    <source>
        <dbReference type="ARBA" id="ARBA00022692"/>
    </source>
</evidence>
<evidence type="ECO:0000256" key="7">
    <source>
        <dbReference type="ARBA" id="ARBA00023237"/>
    </source>
</evidence>
<dbReference type="Gene3D" id="2.40.170.20">
    <property type="entry name" value="TonB-dependent receptor, beta-barrel domain"/>
    <property type="match status" value="1"/>
</dbReference>
<dbReference type="PANTHER" id="PTHR30069:SF40">
    <property type="entry name" value="TONB-DEPENDENT RECEPTOR NMB0964-RELATED"/>
    <property type="match status" value="1"/>
</dbReference>
<comment type="similarity">
    <text evidence="8 9">Belongs to the TonB-dependent receptor family.</text>
</comment>
<evidence type="ECO:0000256" key="5">
    <source>
        <dbReference type="ARBA" id="ARBA00023077"/>
    </source>
</evidence>
<keyword evidence="7 8" id="KW-0998">Cell outer membrane</keyword>
<feature type="domain" description="TonB-dependent receptor plug" evidence="12">
    <location>
        <begin position="49"/>
        <end position="153"/>
    </location>
</feature>
<accession>A0A0D1MKY1</accession>
<dbReference type="InterPro" id="IPR012910">
    <property type="entry name" value="Plug_dom"/>
</dbReference>
<keyword evidence="13" id="KW-0675">Receptor</keyword>
<dbReference type="GO" id="GO:0009279">
    <property type="term" value="C:cell outer membrane"/>
    <property type="evidence" value="ECO:0007669"/>
    <property type="project" value="UniProtKB-SubCell"/>
</dbReference>
<dbReference type="AlphaFoldDB" id="A0A0D1MKY1"/>
<evidence type="ECO:0000259" key="11">
    <source>
        <dbReference type="Pfam" id="PF00593"/>
    </source>
</evidence>
<dbReference type="PATRIC" id="fig|1549858.7.peg.1622"/>